<dbReference type="Pfam" id="PF20094">
    <property type="entry name" value="GWxTD_dom"/>
    <property type="match status" value="1"/>
</dbReference>
<protein>
    <submittedName>
        <fullName evidence="2">GWxTD domain-containing protein</fullName>
    </submittedName>
</protein>
<sequence length="475" mass="54595">MRYLTYCTSAILLLLLSICSVTEVYAQRFSEYQKLSIRDQRPPLFFDFFVLPGDSEESVQLVSAYSFSYRYLPFKKLNQSSSNQDPAKAFFSPINLSMEVFNATEKQLRKKGRDVSVEGLETAGRSFWEDTAYAETYEESQSELKFLQGNLKVDLRPGIYSYVLQMKRGEGTDPRMSRTRTVRVESYPQMETGNVLLGNSMSEDSGSKQFKLVSMGENVKYGSDFQALAYIPNYDPSAEYTVKINSLEVSGKDTSQTKTVFTQKLSDEDIHANIRPTLKQNSEAENILELSPNDNGFTYALLNIPNSTFPSSFYRLSIHKGSSEKPASETTFRSMWINMPRSLLSLDVSIDMLHYIVNEKTLDQLRSGSESAREQKFRAFWEKRDPTPDTEYNELMAEYYRRIDYAYQNFTTNNTIGYESDQGEIYIKFGPPENKERRFPANGSTIEIWTYPNRQFVFRATTGFGDFKLVTDQSQ</sequence>
<evidence type="ECO:0000313" key="2">
    <source>
        <dbReference type="EMBL" id="MCW9708230.1"/>
    </source>
</evidence>
<dbReference type="Proteomes" id="UP001207918">
    <property type="component" value="Unassembled WGS sequence"/>
</dbReference>
<dbReference type="EMBL" id="JAGGJA010000011">
    <property type="protein sequence ID" value="MCW9708230.1"/>
    <property type="molecule type" value="Genomic_DNA"/>
</dbReference>
<feature type="domain" description="GWxTD" evidence="1">
    <location>
        <begin position="350"/>
        <end position="455"/>
    </location>
</feature>
<comment type="caution">
    <text evidence="2">The sequence shown here is derived from an EMBL/GenBank/DDBJ whole genome shotgun (WGS) entry which is preliminary data.</text>
</comment>
<dbReference type="NCBIfam" id="TIGR04514">
    <property type="entry name" value="GWxTD_dom"/>
    <property type="match status" value="1"/>
</dbReference>
<dbReference type="InterPro" id="IPR030959">
    <property type="entry name" value="GWxTD_dom"/>
</dbReference>
<dbReference type="RefSeq" id="WP_265767016.1">
    <property type="nucleotide sequence ID" value="NZ_JAGGJA010000011.1"/>
</dbReference>
<keyword evidence="3" id="KW-1185">Reference proteome</keyword>
<accession>A0ABT3PQU8</accession>
<evidence type="ECO:0000313" key="3">
    <source>
        <dbReference type="Proteomes" id="UP001207918"/>
    </source>
</evidence>
<organism evidence="2 3">
    <name type="scientific">Fodinibius salsisoli</name>
    <dbReference type="NCBI Taxonomy" id="2820877"/>
    <lineage>
        <taxon>Bacteria</taxon>
        <taxon>Pseudomonadati</taxon>
        <taxon>Balneolota</taxon>
        <taxon>Balneolia</taxon>
        <taxon>Balneolales</taxon>
        <taxon>Balneolaceae</taxon>
        <taxon>Fodinibius</taxon>
    </lineage>
</organism>
<reference evidence="2 3" key="1">
    <citation type="submission" date="2021-03" db="EMBL/GenBank/DDBJ databases">
        <title>Aliifodinibius sp. nov., a new bacterium isolated from saline soil.</title>
        <authorList>
            <person name="Galisteo C."/>
            <person name="De La Haba R."/>
            <person name="Sanchez-Porro C."/>
            <person name="Ventosa A."/>
        </authorList>
    </citation>
    <scope>NUCLEOTIDE SEQUENCE [LARGE SCALE GENOMIC DNA]</scope>
    <source>
        <strain evidence="2 3">1BSP15-2V2</strain>
    </source>
</reference>
<evidence type="ECO:0000259" key="1">
    <source>
        <dbReference type="Pfam" id="PF20094"/>
    </source>
</evidence>
<proteinExistence type="predicted"/>
<name>A0ABT3PQU8_9BACT</name>
<gene>
    <name evidence="2" type="ORF">J6I44_15295</name>
</gene>